<proteinExistence type="predicted"/>
<evidence type="ECO:0000313" key="2">
    <source>
        <dbReference type="EMBL" id="MTV41622.1"/>
    </source>
</evidence>
<comment type="caution">
    <text evidence="2">The sequence shown here is derived from an EMBL/GenBank/DDBJ whole genome shotgun (WGS) entry which is preliminary data.</text>
</comment>
<name>A0A6L6PRY9_9BURK</name>
<dbReference type="InterPro" id="IPR002509">
    <property type="entry name" value="NODB_dom"/>
</dbReference>
<dbReference type="Proteomes" id="UP000475582">
    <property type="component" value="Unassembled WGS sequence"/>
</dbReference>
<dbReference type="Gene3D" id="3.20.20.370">
    <property type="entry name" value="Glycoside hydrolase/deacetylase"/>
    <property type="match status" value="1"/>
</dbReference>
<dbReference type="AlphaFoldDB" id="A0A6L6PRY9"/>
<dbReference type="SUPFAM" id="SSF88713">
    <property type="entry name" value="Glycoside hydrolase/deacetylase"/>
    <property type="match status" value="1"/>
</dbReference>
<keyword evidence="3" id="KW-1185">Reference proteome</keyword>
<dbReference type="Pfam" id="PF01522">
    <property type="entry name" value="Polysacc_deac_1"/>
    <property type="match status" value="1"/>
</dbReference>
<accession>A0A6L6PRY9</accession>
<dbReference type="GO" id="GO:0005975">
    <property type="term" value="P:carbohydrate metabolic process"/>
    <property type="evidence" value="ECO:0007669"/>
    <property type="project" value="InterPro"/>
</dbReference>
<organism evidence="2 3">
    <name type="scientific">Duganella radicis</name>
    <dbReference type="NCBI Taxonomy" id="551988"/>
    <lineage>
        <taxon>Bacteria</taxon>
        <taxon>Pseudomonadati</taxon>
        <taxon>Pseudomonadota</taxon>
        <taxon>Betaproteobacteria</taxon>
        <taxon>Burkholderiales</taxon>
        <taxon>Oxalobacteraceae</taxon>
        <taxon>Telluria group</taxon>
        <taxon>Duganella</taxon>
    </lineage>
</organism>
<feature type="domain" description="NodB homology" evidence="1">
    <location>
        <begin position="44"/>
        <end position="165"/>
    </location>
</feature>
<gene>
    <name evidence="2" type="ORF">GM676_29135</name>
</gene>
<evidence type="ECO:0000259" key="1">
    <source>
        <dbReference type="Pfam" id="PF01522"/>
    </source>
</evidence>
<dbReference type="OrthoDB" id="8597776at2"/>
<protein>
    <submittedName>
        <fullName evidence="2">Polysaccharide deacetylase</fullName>
    </submittedName>
</protein>
<dbReference type="InterPro" id="IPR011330">
    <property type="entry name" value="Glyco_hydro/deAcase_b/a-brl"/>
</dbReference>
<reference evidence="2 3" key="1">
    <citation type="submission" date="2019-11" db="EMBL/GenBank/DDBJ databases">
        <title>Type strains purchased from KCTC, JCM and DSMZ.</title>
        <authorList>
            <person name="Lu H."/>
        </authorList>
    </citation>
    <scope>NUCLEOTIDE SEQUENCE [LARGE SCALE GENOMIC DNA]</scope>
    <source>
        <strain evidence="2 3">KCTC 22382</strain>
    </source>
</reference>
<dbReference type="RefSeq" id="WP_155467942.1">
    <property type="nucleotide sequence ID" value="NZ_WNKY01000062.1"/>
</dbReference>
<sequence length="338" mass="37768">MRVCFTIDTEFSIAGAFADAALRPVGVPMVLCETEGRSQGLGFLLDCFARHGMQATFFVETVQRHYFRDDPMRALARRIARHGHELQLHVHPCWAVFQHADWPRRVRLAPRQDDLAGRALDSTVALLRHGQETFAAWGLPPPRVFRAGSLQHDENLYRAQAAVGIPFSSNIGLGVFNCGLADYQLRAGRHVRHGVVECPVLTFEDCPGHLKTVSVSGTSFAEMRWLLDSAHAAGLELVVILSHPFEYVQSYGDGFRVLRRHAVNQSRLERLCAYVAAHPQRFQASGLAAAASLPLTARSSSNPLLRGRPWHTAARLATQVIYDRYGRWMLSRRTARTP</sequence>
<dbReference type="GO" id="GO:0016810">
    <property type="term" value="F:hydrolase activity, acting on carbon-nitrogen (but not peptide) bonds"/>
    <property type="evidence" value="ECO:0007669"/>
    <property type="project" value="InterPro"/>
</dbReference>
<dbReference type="EMBL" id="WNKY01000062">
    <property type="protein sequence ID" value="MTV41622.1"/>
    <property type="molecule type" value="Genomic_DNA"/>
</dbReference>
<evidence type="ECO:0000313" key="3">
    <source>
        <dbReference type="Proteomes" id="UP000475582"/>
    </source>
</evidence>